<evidence type="ECO:0000313" key="2">
    <source>
        <dbReference type="Proteomes" id="UP000186698"/>
    </source>
</evidence>
<dbReference type="Bgee" id="108717037">
    <property type="expression patterns" value="Expressed in testis and 3 other cell types or tissues"/>
</dbReference>
<dbReference type="AlphaFoldDB" id="A0A1L8GAS2"/>
<feature type="region of interest" description="Disordered" evidence="1">
    <location>
        <begin position="252"/>
        <end position="281"/>
    </location>
</feature>
<organism evidence="2 3">
    <name type="scientific">Xenopus laevis</name>
    <name type="common">African clawed frog</name>
    <dbReference type="NCBI Taxonomy" id="8355"/>
    <lineage>
        <taxon>Eukaryota</taxon>
        <taxon>Metazoa</taxon>
        <taxon>Chordata</taxon>
        <taxon>Craniata</taxon>
        <taxon>Vertebrata</taxon>
        <taxon>Euteleostomi</taxon>
        <taxon>Amphibia</taxon>
        <taxon>Batrachia</taxon>
        <taxon>Anura</taxon>
        <taxon>Pipoidea</taxon>
        <taxon>Pipidae</taxon>
        <taxon>Xenopodinae</taxon>
        <taxon>Xenopus</taxon>
        <taxon>Xenopus</taxon>
    </lineage>
</organism>
<reference evidence="3" key="1">
    <citation type="submission" date="2025-08" db="UniProtKB">
        <authorList>
            <consortium name="RefSeq"/>
        </authorList>
    </citation>
    <scope>IDENTIFICATION</scope>
    <source>
        <strain evidence="3">J_2021</strain>
        <tissue evidence="3">Erythrocytes</tissue>
    </source>
</reference>
<dbReference type="Proteomes" id="UP000186698">
    <property type="component" value="Chromosome 5L"/>
</dbReference>
<protein>
    <submittedName>
        <fullName evidence="3">Uncharacterized protein LOC108717037 isoform X1</fullName>
    </submittedName>
</protein>
<feature type="compositionally biased region" description="Polar residues" evidence="1">
    <location>
        <begin position="269"/>
        <end position="281"/>
    </location>
</feature>
<dbReference type="KEGG" id="xla:108717037"/>
<gene>
    <name evidence="3" type="primary">LOC108717037</name>
</gene>
<dbReference type="GeneID" id="108717037"/>
<proteinExistence type="predicted"/>
<evidence type="ECO:0000313" key="3">
    <source>
        <dbReference type="RefSeq" id="XP_018119247.1"/>
    </source>
</evidence>
<dbReference type="RefSeq" id="XP_018119247.1">
    <property type="nucleotide sequence ID" value="XM_018263758.2"/>
</dbReference>
<keyword evidence="2" id="KW-1185">Reference proteome</keyword>
<sequence>MQFSGGQRSIICDEDMDIDHSSLSTKSSSGLKKGKYPFCHFSSNENKDSSDVLIYMNEMQSNNVLATWIIEKSKIHNHSGELPLFTQGLLSVRKDEQLSGQASLQSPKPSKAGRKGQLFCRREQSHKYLMASVSNSCVNDLSIDLKPQITTYTVQFGRPTRSSLLRSAHQSASLSRTIPIQHELLSAESSPGRASRERRGLQEMPTSLGETAHSFLVGARYNRNCIDSQAFQKYGLFVSRRQPRVSFLTNSKIDGQMTNQRQEDEAVTGHQTQVKTSDNPN</sequence>
<accession>A0A1L8GAS2</accession>
<dbReference type="PaxDb" id="8355-A0A1L8GAS2"/>
<evidence type="ECO:0000256" key="1">
    <source>
        <dbReference type="SAM" id="MobiDB-lite"/>
    </source>
</evidence>
<dbReference type="OMA" id="NCIDSQA"/>
<dbReference type="OrthoDB" id="10039170at2759"/>
<name>A0A1L8GAS2_XENLA</name>